<dbReference type="OrthoDB" id="6237392at2"/>
<dbReference type="eggNOG" id="COG3017">
    <property type="taxonomic scope" value="Bacteria"/>
</dbReference>
<evidence type="ECO:0000256" key="12">
    <source>
        <dbReference type="ARBA" id="ARBA00023288"/>
    </source>
</evidence>
<evidence type="ECO:0000256" key="8">
    <source>
        <dbReference type="ARBA" id="ARBA00023136"/>
    </source>
</evidence>
<comment type="subcellular location">
    <subcellularLocation>
        <location evidence="1">Cell outer membrane</location>
        <topology evidence="1">Lipid-anchor</topology>
    </subcellularLocation>
</comment>
<sequence length="210" mass="24130">MKARLLLLTILLLSGCATAPPEIPMSAIDANAVARHQQQLDAITQWQLTGQIALFNLQTDERDAVYLEWQQAPTVLNLRFYHPLKGTLARLEETTSGAVYYDEDGQAYYGATAESLIQRLFALKLPLNLLRTVVLGKQPPQARAQRFQLFDEADLPAAVLTEYEVNDQQQLWRVQLAQYERQNNQLLLPTETQLENSQWRVKLRIRKWQL</sequence>
<dbReference type="Pfam" id="PF03550">
    <property type="entry name" value="LolB"/>
    <property type="match status" value="1"/>
</dbReference>
<dbReference type="GO" id="GO:0015031">
    <property type="term" value="P:protein transport"/>
    <property type="evidence" value="ECO:0007669"/>
    <property type="project" value="UniProtKB-KW"/>
</dbReference>
<dbReference type="EMBL" id="JPIN01000007">
    <property type="protein sequence ID" value="KFZ28642.1"/>
    <property type="molecule type" value="Genomic_DNA"/>
</dbReference>
<evidence type="ECO:0000256" key="4">
    <source>
        <dbReference type="ARBA" id="ARBA00016202"/>
    </source>
</evidence>
<dbReference type="Gene3D" id="2.50.20.10">
    <property type="entry name" value="Lipoprotein localisation LolA/LolB/LppX"/>
    <property type="match status" value="1"/>
</dbReference>
<evidence type="ECO:0000256" key="10">
    <source>
        <dbReference type="ARBA" id="ARBA00023186"/>
    </source>
</evidence>
<keyword evidence="6 13" id="KW-0732">Signal</keyword>
<dbReference type="InterPro" id="IPR029046">
    <property type="entry name" value="LolA/LolB/LppX"/>
</dbReference>
<dbReference type="Proteomes" id="UP000053718">
    <property type="component" value="Unassembled WGS sequence"/>
</dbReference>
<keyword evidence="11" id="KW-0998">Cell outer membrane</keyword>
<comment type="similarity">
    <text evidence="2">Belongs to the LolB family.</text>
</comment>
<gene>
    <name evidence="14" type="ORF">IDAT_07785</name>
</gene>
<evidence type="ECO:0000313" key="15">
    <source>
        <dbReference type="Proteomes" id="UP000053718"/>
    </source>
</evidence>
<dbReference type="SUPFAM" id="SSF89392">
    <property type="entry name" value="Prokaryotic lipoproteins and lipoprotein localization factors"/>
    <property type="match status" value="1"/>
</dbReference>
<dbReference type="RefSeq" id="WP_034732505.1">
    <property type="nucleotide sequence ID" value="NZ_JPIN01000007.1"/>
</dbReference>
<keyword evidence="15" id="KW-1185">Reference proteome</keyword>
<evidence type="ECO:0000256" key="1">
    <source>
        <dbReference type="ARBA" id="ARBA00004459"/>
    </source>
</evidence>
<protein>
    <recommendedName>
        <fullName evidence="4">Outer-membrane lipoprotein LolB</fullName>
    </recommendedName>
</protein>
<dbReference type="CDD" id="cd16326">
    <property type="entry name" value="LolB"/>
    <property type="match status" value="1"/>
</dbReference>
<keyword evidence="7" id="KW-0653">Protein transport</keyword>
<evidence type="ECO:0000313" key="14">
    <source>
        <dbReference type="EMBL" id="KFZ28642.1"/>
    </source>
</evidence>
<keyword evidence="5" id="KW-0813">Transport</keyword>
<dbReference type="AlphaFoldDB" id="A0A094IND5"/>
<feature type="chain" id="PRO_5001898789" description="Outer-membrane lipoprotein LolB" evidence="13">
    <location>
        <begin position="20"/>
        <end position="210"/>
    </location>
</feature>
<proteinExistence type="inferred from homology"/>
<evidence type="ECO:0000256" key="13">
    <source>
        <dbReference type="SAM" id="SignalP"/>
    </source>
</evidence>
<keyword evidence="12" id="KW-0449">Lipoprotein</keyword>
<dbReference type="STRING" id="1517416.IDAT_07785"/>
<evidence type="ECO:0000256" key="3">
    <source>
        <dbReference type="ARBA" id="ARBA00011245"/>
    </source>
</evidence>
<dbReference type="InterPro" id="IPR004565">
    <property type="entry name" value="OM_lipoprot_LolB"/>
</dbReference>
<evidence type="ECO:0000256" key="6">
    <source>
        <dbReference type="ARBA" id="ARBA00022729"/>
    </source>
</evidence>
<evidence type="ECO:0000256" key="5">
    <source>
        <dbReference type="ARBA" id="ARBA00022448"/>
    </source>
</evidence>
<feature type="signal peptide" evidence="13">
    <location>
        <begin position="1"/>
        <end position="19"/>
    </location>
</feature>
<evidence type="ECO:0000256" key="7">
    <source>
        <dbReference type="ARBA" id="ARBA00022927"/>
    </source>
</evidence>
<reference evidence="14 15" key="1">
    <citation type="submission" date="2014-06" db="EMBL/GenBank/DDBJ databases">
        <title>Draft genome sequence of Idiomarina sp. MCCC 1A10513.</title>
        <authorList>
            <person name="Du J."/>
            <person name="Lai Q."/>
            <person name="Shao Z."/>
        </authorList>
    </citation>
    <scope>NUCLEOTIDE SEQUENCE [LARGE SCALE GENOMIC DNA]</scope>
    <source>
        <strain evidence="14 15">MCCC 1A10513</strain>
    </source>
</reference>
<organism evidence="14 15">
    <name type="scientific">Pseudidiomarina atlantica</name>
    <dbReference type="NCBI Taxonomy" id="1517416"/>
    <lineage>
        <taxon>Bacteria</taxon>
        <taxon>Pseudomonadati</taxon>
        <taxon>Pseudomonadota</taxon>
        <taxon>Gammaproteobacteria</taxon>
        <taxon>Alteromonadales</taxon>
        <taxon>Idiomarinaceae</taxon>
        <taxon>Pseudidiomarina</taxon>
    </lineage>
</organism>
<evidence type="ECO:0000256" key="11">
    <source>
        <dbReference type="ARBA" id="ARBA00023237"/>
    </source>
</evidence>
<comment type="subunit">
    <text evidence="3">Monomer.</text>
</comment>
<comment type="caution">
    <text evidence="14">The sequence shown here is derived from an EMBL/GenBank/DDBJ whole genome shotgun (WGS) entry which is preliminary data.</text>
</comment>
<accession>A0A094IND5</accession>
<keyword evidence="10" id="KW-0143">Chaperone</keyword>
<name>A0A094IND5_9GAMM</name>
<dbReference type="NCBIfam" id="TIGR00548">
    <property type="entry name" value="lolB"/>
    <property type="match status" value="1"/>
</dbReference>
<evidence type="ECO:0000256" key="2">
    <source>
        <dbReference type="ARBA" id="ARBA00009696"/>
    </source>
</evidence>
<keyword evidence="9" id="KW-0564">Palmitate</keyword>
<dbReference type="GO" id="GO:0009279">
    <property type="term" value="C:cell outer membrane"/>
    <property type="evidence" value="ECO:0007669"/>
    <property type="project" value="UniProtKB-SubCell"/>
</dbReference>
<evidence type="ECO:0000256" key="9">
    <source>
        <dbReference type="ARBA" id="ARBA00023139"/>
    </source>
</evidence>
<dbReference type="PROSITE" id="PS51257">
    <property type="entry name" value="PROKAR_LIPOPROTEIN"/>
    <property type="match status" value="1"/>
</dbReference>
<keyword evidence="8" id="KW-0472">Membrane</keyword>